<evidence type="ECO:0000256" key="3">
    <source>
        <dbReference type="ARBA" id="ARBA00022679"/>
    </source>
</evidence>
<dbReference type="PANTHER" id="PTHR12315">
    <property type="entry name" value="BICOID-INTERACTING PROTEIN RELATED"/>
    <property type="match status" value="1"/>
</dbReference>
<evidence type="ECO:0000256" key="1">
    <source>
        <dbReference type="ARBA" id="ARBA00008361"/>
    </source>
</evidence>
<dbReference type="EC" id="2.1.1.-" evidence="6"/>
<reference evidence="9 10" key="1">
    <citation type="submission" date="2024-01" db="EMBL/GenBank/DDBJ databases">
        <title>The genomes of 5 underutilized Papilionoideae crops provide insights into root nodulation and disease resistanc.</title>
        <authorList>
            <person name="Yuan L."/>
        </authorList>
    </citation>
    <scope>NUCLEOTIDE SEQUENCE [LARGE SCALE GENOMIC DNA]</scope>
    <source>
        <strain evidence="9">ZHUSHIDOU_FW_LH</strain>
        <tissue evidence="9">Leaf</tissue>
    </source>
</reference>
<evidence type="ECO:0000256" key="7">
    <source>
        <dbReference type="SAM" id="MobiDB-lite"/>
    </source>
</evidence>
<evidence type="ECO:0000256" key="5">
    <source>
        <dbReference type="PROSITE-ProRule" id="PRU00848"/>
    </source>
</evidence>
<accession>A0AAN9E9S8</accession>
<organism evidence="9 10">
    <name type="scientific">Crotalaria pallida</name>
    <name type="common">Smooth rattlebox</name>
    <name type="synonym">Crotalaria striata</name>
    <dbReference type="NCBI Taxonomy" id="3830"/>
    <lineage>
        <taxon>Eukaryota</taxon>
        <taxon>Viridiplantae</taxon>
        <taxon>Streptophyta</taxon>
        <taxon>Embryophyta</taxon>
        <taxon>Tracheophyta</taxon>
        <taxon>Spermatophyta</taxon>
        <taxon>Magnoliopsida</taxon>
        <taxon>eudicotyledons</taxon>
        <taxon>Gunneridae</taxon>
        <taxon>Pentapetalae</taxon>
        <taxon>rosids</taxon>
        <taxon>fabids</taxon>
        <taxon>Fabales</taxon>
        <taxon>Fabaceae</taxon>
        <taxon>Papilionoideae</taxon>
        <taxon>50 kb inversion clade</taxon>
        <taxon>genistoids sensu lato</taxon>
        <taxon>core genistoids</taxon>
        <taxon>Crotalarieae</taxon>
        <taxon>Crotalaria</taxon>
    </lineage>
</organism>
<sequence>MKQACKTNIFISFLSSITLDISESYQYHVLRDIYEMGKKGKAKAKAETQNQKQEQQGNQNNNNTNSNTSTNNKNKKRKQVFPYGNYKAYYGYRIGQDAEEDPRLKVLRKEWFEGKECLDIGCNNGMVTIQIAQKFCCRSILGIDIDSDRVDDAYWNLRKTIRLQSGGNKPAKASKLTDQVQDQADNLEKNDNIISNEDTKEIPKEPSSLEQRDLSEIVSFKRENFVQSRHPPGKQYDTILCLSVSKWIHLNWGDDGLITLFAEVWNLLRPGGIFVLEPQPWKSYESNRSVSETTAANYRTIMFRPEQFQEILLDKIGFRTVEDITSGLTGSKTGFNRPILLVLVDDFM</sequence>
<dbReference type="GO" id="GO:0032259">
    <property type="term" value="P:methylation"/>
    <property type="evidence" value="ECO:0007669"/>
    <property type="project" value="UniProtKB-KW"/>
</dbReference>
<feature type="region of interest" description="Disordered" evidence="7">
    <location>
        <begin position="41"/>
        <end position="77"/>
    </location>
</feature>
<dbReference type="GO" id="GO:0008173">
    <property type="term" value="F:RNA methyltransferase activity"/>
    <property type="evidence" value="ECO:0007669"/>
    <property type="project" value="UniProtKB-UniRule"/>
</dbReference>
<comment type="similarity">
    <text evidence="1 6">Belongs to the methyltransferase superfamily.</text>
</comment>
<keyword evidence="10" id="KW-1185">Reference proteome</keyword>
<feature type="region of interest" description="Disordered" evidence="7">
    <location>
        <begin position="187"/>
        <end position="208"/>
    </location>
</feature>
<evidence type="ECO:0000313" key="9">
    <source>
        <dbReference type="EMBL" id="KAK7251546.1"/>
    </source>
</evidence>
<gene>
    <name evidence="9" type="ORF">RIF29_34839</name>
</gene>
<evidence type="ECO:0000256" key="4">
    <source>
        <dbReference type="ARBA" id="ARBA00022691"/>
    </source>
</evidence>
<feature type="domain" description="Bin3-type SAM" evidence="8">
    <location>
        <begin position="101"/>
        <end position="347"/>
    </location>
</feature>
<dbReference type="InterPro" id="IPR024160">
    <property type="entry name" value="BIN3_SAM-bd_dom"/>
</dbReference>
<feature type="compositionally biased region" description="Low complexity" evidence="7">
    <location>
        <begin position="47"/>
        <end position="72"/>
    </location>
</feature>
<evidence type="ECO:0000256" key="2">
    <source>
        <dbReference type="ARBA" id="ARBA00022603"/>
    </source>
</evidence>
<dbReference type="GO" id="GO:0008171">
    <property type="term" value="F:O-methyltransferase activity"/>
    <property type="evidence" value="ECO:0007669"/>
    <property type="project" value="UniProtKB-UniRule"/>
</dbReference>
<name>A0AAN9E9S8_CROPI</name>
<dbReference type="GO" id="GO:0040031">
    <property type="term" value="P:snRNA modification"/>
    <property type="evidence" value="ECO:0007669"/>
    <property type="project" value="TreeGrafter"/>
</dbReference>
<keyword evidence="4 5" id="KW-0949">S-adenosyl-L-methionine</keyword>
<protein>
    <recommendedName>
        <fullName evidence="6">RNA methyltransferase</fullName>
        <ecNumber evidence="6">2.1.1.-</ecNumber>
    </recommendedName>
</protein>
<dbReference type="EMBL" id="JAYWIO010000007">
    <property type="protein sequence ID" value="KAK7251546.1"/>
    <property type="molecule type" value="Genomic_DNA"/>
</dbReference>
<dbReference type="InterPro" id="IPR039772">
    <property type="entry name" value="Bin3-like"/>
</dbReference>
<dbReference type="AlphaFoldDB" id="A0AAN9E9S8"/>
<dbReference type="PANTHER" id="PTHR12315:SF0">
    <property type="entry name" value="7SK SNRNA METHYLPHOSPHATE CAPPING ENZYME"/>
    <property type="match status" value="1"/>
</dbReference>
<dbReference type="Proteomes" id="UP001372338">
    <property type="component" value="Unassembled WGS sequence"/>
</dbReference>
<evidence type="ECO:0000313" key="10">
    <source>
        <dbReference type="Proteomes" id="UP001372338"/>
    </source>
</evidence>
<dbReference type="SUPFAM" id="SSF53335">
    <property type="entry name" value="S-adenosyl-L-methionine-dependent methyltransferases"/>
    <property type="match status" value="1"/>
</dbReference>
<dbReference type="Pfam" id="PF06859">
    <property type="entry name" value="Bin3"/>
    <property type="match status" value="1"/>
</dbReference>
<proteinExistence type="inferred from homology"/>
<dbReference type="InterPro" id="IPR029063">
    <property type="entry name" value="SAM-dependent_MTases_sf"/>
</dbReference>
<comment type="caution">
    <text evidence="9">The sequence shown here is derived from an EMBL/GenBank/DDBJ whole genome shotgun (WGS) entry which is preliminary data.</text>
</comment>
<evidence type="ECO:0000256" key="6">
    <source>
        <dbReference type="RuleBase" id="RU367087"/>
    </source>
</evidence>
<dbReference type="GO" id="GO:0017069">
    <property type="term" value="F:snRNA binding"/>
    <property type="evidence" value="ECO:0007669"/>
    <property type="project" value="TreeGrafter"/>
</dbReference>
<evidence type="ECO:0000259" key="8">
    <source>
        <dbReference type="PROSITE" id="PS51515"/>
    </source>
</evidence>
<keyword evidence="3 6" id="KW-0808">Transferase</keyword>
<dbReference type="Gene3D" id="3.40.50.150">
    <property type="entry name" value="Vaccinia Virus protein VP39"/>
    <property type="match status" value="1"/>
</dbReference>
<dbReference type="InterPro" id="IPR010675">
    <property type="entry name" value="Bin3_C"/>
</dbReference>
<feature type="compositionally biased region" description="Basic and acidic residues" evidence="7">
    <location>
        <begin position="187"/>
        <end position="204"/>
    </location>
</feature>
<dbReference type="PROSITE" id="PS51515">
    <property type="entry name" value="BIN3_SAM"/>
    <property type="match status" value="1"/>
</dbReference>
<keyword evidence="2 6" id="KW-0489">Methyltransferase</keyword>